<reference evidence="1" key="1">
    <citation type="submission" date="2018-05" db="EMBL/GenBank/DDBJ databases">
        <authorList>
            <person name="Lanie J.A."/>
            <person name="Ng W.-L."/>
            <person name="Kazmierczak K.M."/>
            <person name="Andrzejewski T.M."/>
            <person name="Davidsen T.M."/>
            <person name="Wayne K.J."/>
            <person name="Tettelin H."/>
            <person name="Glass J.I."/>
            <person name="Rusch D."/>
            <person name="Podicherti R."/>
            <person name="Tsui H.-C.T."/>
            <person name="Winkler M.E."/>
        </authorList>
    </citation>
    <scope>NUCLEOTIDE SEQUENCE</scope>
</reference>
<dbReference type="AlphaFoldDB" id="A0A382E769"/>
<gene>
    <name evidence="1" type="ORF">METZ01_LOCUS199500</name>
</gene>
<protein>
    <submittedName>
        <fullName evidence="1">Uncharacterized protein</fullName>
    </submittedName>
</protein>
<proteinExistence type="predicted"/>
<evidence type="ECO:0000313" key="1">
    <source>
        <dbReference type="EMBL" id="SVB46646.1"/>
    </source>
</evidence>
<accession>A0A382E769</accession>
<dbReference type="EMBL" id="UINC01043097">
    <property type="protein sequence ID" value="SVB46646.1"/>
    <property type="molecule type" value="Genomic_DNA"/>
</dbReference>
<organism evidence="1">
    <name type="scientific">marine metagenome</name>
    <dbReference type="NCBI Taxonomy" id="408172"/>
    <lineage>
        <taxon>unclassified sequences</taxon>
        <taxon>metagenomes</taxon>
        <taxon>ecological metagenomes</taxon>
    </lineage>
</organism>
<name>A0A382E769_9ZZZZ</name>
<sequence length="31" mass="3605">MHLGLKTKQLTKNQIKATRLYVSITAENLKY</sequence>